<protein>
    <submittedName>
        <fullName evidence="1">Uncharacterized protein</fullName>
    </submittedName>
</protein>
<reference evidence="2" key="1">
    <citation type="journal article" date="2020" name="MBio">
        <title>Horizontal gene transfer to a defensive symbiont with a reduced genome amongst a multipartite beetle microbiome.</title>
        <authorList>
            <person name="Waterworth S.C."/>
            <person name="Florez L.V."/>
            <person name="Rees E.R."/>
            <person name="Hertweck C."/>
            <person name="Kaltenpoth M."/>
            <person name="Kwan J.C."/>
        </authorList>
    </citation>
    <scope>NUCLEOTIDE SEQUENCE [LARGE SCALE GENOMIC DNA]</scope>
</reference>
<comment type="caution">
    <text evidence="1">The sequence shown here is derived from an EMBL/GenBank/DDBJ whole genome shotgun (WGS) entry which is preliminary data.</text>
</comment>
<name>A0A7V8JV90_9BURK</name>
<evidence type="ECO:0000313" key="1">
    <source>
        <dbReference type="EMBL" id="KAF1045469.1"/>
    </source>
</evidence>
<proteinExistence type="predicted"/>
<dbReference type="AlphaFoldDB" id="A0A7V8JV90"/>
<gene>
    <name evidence="1" type="ORF">GAK35_01340</name>
</gene>
<sequence length="143" mass="15679">MTQHYGATYRGKHISVNCTQQRDGDVICTVSIDGDDYPSLRGNPFGSLASAQVAGAGFARAMIDTQLDNDLTEHRGYFIRVTSSEQRDGSWMGHYQLHRNDNPVAFRRVTCDDFRGNSQVEAEAYAIAMACQAVDADIAAGKL</sequence>
<evidence type="ECO:0000313" key="2">
    <source>
        <dbReference type="Proteomes" id="UP000462435"/>
    </source>
</evidence>
<organism evidence="1 2">
    <name type="scientific">Herbaspirillum frisingense</name>
    <dbReference type="NCBI Taxonomy" id="92645"/>
    <lineage>
        <taxon>Bacteria</taxon>
        <taxon>Pseudomonadati</taxon>
        <taxon>Pseudomonadota</taxon>
        <taxon>Betaproteobacteria</taxon>
        <taxon>Burkholderiales</taxon>
        <taxon>Oxalobacteraceae</taxon>
        <taxon>Herbaspirillum</taxon>
    </lineage>
</organism>
<dbReference type="Proteomes" id="UP000462435">
    <property type="component" value="Unassembled WGS sequence"/>
</dbReference>
<dbReference type="EMBL" id="WNDX01000030">
    <property type="protein sequence ID" value="KAF1045469.1"/>
    <property type="molecule type" value="Genomic_DNA"/>
</dbReference>
<accession>A0A7V8JV90</accession>